<keyword evidence="5 6" id="KW-0472">Membrane</keyword>
<feature type="transmembrane region" description="Helical" evidence="6">
    <location>
        <begin position="128"/>
        <end position="146"/>
    </location>
</feature>
<dbReference type="AlphaFoldDB" id="A0A323UPN7"/>
<feature type="transmembrane region" description="Helical" evidence="6">
    <location>
        <begin position="99"/>
        <end position="121"/>
    </location>
</feature>
<dbReference type="PANTHER" id="PTHR30482:SF17">
    <property type="entry name" value="ABC TRANSPORTER ATP-BINDING PROTEIN"/>
    <property type="match status" value="1"/>
</dbReference>
<dbReference type="InterPro" id="IPR001851">
    <property type="entry name" value="ABC_transp_permease"/>
</dbReference>
<evidence type="ECO:0000256" key="3">
    <source>
        <dbReference type="ARBA" id="ARBA00022692"/>
    </source>
</evidence>
<evidence type="ECO:0000256" key="1">
    <source>
        <dbReference type="ARBA" id="ARBA00004651"/>
    </source>
</evidence>
<comment type="subcellular location">
    <subcellularLocation>
        <location evidence="1">Cell membrane</location>
        <topology evidence="1">Multi-pass membrane protein</topology>
    </subcellularLocation>
</comment>
<dbReference type="CDD" id="cd06581">
    <property type="entry name" value="TM_PBP1_LivM_like"/>
    <property type="match status" value="1"/>
</dbReference>
<gene>
    <name evidence="7" type="ORF">DNK49_20755</name>
</gene>
<comment type="caution">
    <text evidence="7">The sequence shown here is derived from an EMBL/GenBank/DDBJ whole genome shotgun (WGS) entry which is preliminary data.</text>
</comment>
<sequence>MISRFGPSRSTETPLLIGLPGPWTAIAVAVILAIYPLVMNSMGEDFYISMGSRVLILALAASALNLALGYGGMISLGHAAFLGIGGYAVAILAKSGIDAAWIAVPVAVGCAAAAACLIGAISLRTRGVYFIMITLAFAQLFYYLAISLPQFGGDDGLPMTARSVIPGLPLDGDLGFYYFVYFTAGLAFVLLYRLVSSRFGRALVAIRENERRMAAIGYPVYRLKLMAFTLSGGLAGLAGALLANLSLGVTPHTLTWHQSGILMVMVIIGGSGYFWGGITGAAIFLLLEETISAHTEHWNLVLGALLLFIVLVAPDGVMSLRERVRALLGRKPAGGAEAQSSIAAGEKAQ</sequence>
<keyword evidence="3 6" id="KW-0812">Transmembrane</keyword>
<evidence type="ECO:0000256" key="6">
    <source>
        <dbReference type="SAM" id="Phobius"/>
    </source>
</evidence>
<evidence type="ECO:0000313" key="7">
    <source>
        <dbReference type="EMBL" id="PZA14635.1"/>
    </source>
</evidence>
<dbReference type="Pfam" id="PF02653">
    <property type="entry name" value="BPD_transp_2"/>
    <property type="match status" value="1"/>
</dbReference>
<dbReference type="InterPro" id="IPR043428">
    <property type="entry name" value="LivM-like"/>
</dbReference>
<evidence type="ECO:0000313" key="8">
    <source>
        <dbReference type="Proteomes" id="UP000248259"/>
    </source>
</evidence>
<feature type="transmembrane region" description="Helical" evidence="6">
    <location>
        <begin position="261"/>
        <end position="287"/>
    </location>
</feature>
<keyword evidence="2" id="KW-1003">Cell membrane</keyword>
<feature type="transmembrane region" description="Helical" evidence="6">
    <location>
        <begin position="12"/>
        <end position="35"/>
    </location>
</feature>
<feature type="transmembrane region" description="Helical" evidence="6">
    <location>
        <begin position="176"/>
        <end position="195"/>
    </location>
</feature>
<dbReference type="GO" id="GO:0015658">
    <property type="term" value="F:branched-chain amino acid transmembrane transporter activity"/>
    <property type="evidence" value="ECO:0007669"/>
    <property type="project" value="InterPro"/>
</dbReference>
<feature type="transmembrane region" description="Helical" evidence="6">
    <location>
        <begin position="75"/>
        <end position="93"/>
    </location>
</feature>
<dbReference type="OrthoDB" id="3460090at2"/>
<organism evidence="7 8">
    <name type="scientific">Parazoarcus communis SWub3 = DSM 12120</name>
    <dbReference type="NCBI Taxonomy" id="1121029"/>
    <lineage>
        <taxon>Bacteria</taxon>
        <taxon>Pseudomonadati</taxon>
        <taxon>Pseudomonadota</taxon>
        <taxon>Betaproteobacteria</taxon>
        <taxon>Rhodocyclales</taxon>
        <taxon>Zoogloeaceae</taxon>
        <taxon>Parazoarcus</taxon>
    </lineage>
</organism>
<dbReference type="GO" id="GO:0005886">
    <property type="term" value="C:plasma membrane"/>
    <property type="evidence" value="ECO:0007669"/>
    <property type="project" value="UniProtKB-SubCell"/>
</dbReference>
<evidence type="ECO:0000256" key="2">
    <source>
        <dbReference type="ARBA" id="ARBA00022475"/>
    </source>
</evidence>
<dbReference type="Proteomes" id="UP000248259">
    <property type="component" value="Unassembled WGS sequence"/>
</dbReference>
<protein>
    <submittedName>
        <fullName evidence="7">Branched-chain amino acid ABC transporter permease</fullName>
    </submittedName>
</protein>
<dbReference type="PANTHER" id="PTHR30482">
    <property type="entry name" value="HIGH-AFFINITY BRANCHED-CHAIN AMINO ACID TRANSPORT SYSTEM PERMEASE"/>
    <property type="match status" value="1"/>
</dbReference>
<dbReference type="RefSeq" id="WP_110529354.1">
    <property type="nucleotide sequence ID" value="NZ_QKOE01000025.1"/>
</dbReference>
<keyword evidence="8" id="KW-1185">Reference proteome</keyword>
<dbReference type="EMBL" id="QKOE01000025">
    <property type="protein sequence ID" value="PZA14635.1"/>
    <property type="molecule type" value="Genomic_DNA"/>
</dbReference>
<feature type="transmembrane region" description="Helical" evidence="6">
    <location>
        <begin position="299"/>
        <end position="320"/>
    </location>
</feature>
<evidence type="ECO:0000256" key="5">
    <source>
        <dbReference type="ARBA" id="ARBA00023136"/>
    </source>
</evidence>
<proteinExistence type="predicted"/>
<evidence type="ECO:0000256" key="4">
    <source>
        <dbReference type="ARBA" id="ARBA00022989"/>
    </source>
</evidence>
<feature type="transmembrane region" description="Helical" evidence="6">
    <location>
        <begin position="225"/>
        <end position="249"/>
    </location>
</feature>
<feature type="transmembrane region" description="Helical" evidence="6">
    <location>
        <begin position="47"/>
        <end position="68"/>
    </location>
</feature>
<reference evidence="7 8" key="1">
    <citation type="submission" date="2018-06" db="EMBL/GenBank/DDBJ databases">
        <title>Azoarcus communis strain SWub3 genome.</title>
        <authorList>
            <person name="Zorraquino Salvo V."/>
            <person name="Toubiana D."/>
            <person name="Blumwald E."/>
        </authorList>
    </citation>
    <scope>NUCLEOTIDE SEQUENCE [LARGE SCALE GENOMIC DNA]</scope>
    <source>
        <strain evidence="7 8">SWub3</strain>
    </source>
</reference>
<keyword evidence="4 6" id="KW-1133">Transmembrane helix</keyword>
<name>A0A323UPN7_9RHOO</name>
<accession>A0A323UPN7</accession>